<dbReference type="InterPro" id="IPR009006">
    <property type="entry name" value="Ala_racemase/Decarboxylase_C"/>
</dbReference>
<dbReference type="InterPro" id="IPR000183">
    <property type="entry name" value="Orn/DAP/Arg_de-COase"/>
</dbReference>
<dbReference type="PANTHER" id="PTHR11482:SF6">
    <property type="entry name" value="ORNITHINE DECARBOXYLASE 1-RELATED"/>
    <property type="match status" value="1"/>
</dbReference>
<dbReference type="GO" id="GO:0005737">
    <property type="term" value="C:cytoplasm"/>
    <property type="evidence" value="ECO:0007669"/>
    <property type="project" value="TreeGrafter"/>
</dbReference>
<sequence>MNVEVNASRAEQDCTGTARLRSGLPFESETMSKMEYHLNKRTASAIEKRMGGYSTPIYNFLIQDTNSSTQSPRQQPPSEKYHPTFTIENLPAILFTKDQSPFHPILLPIMAPSTPIIYPSKMFPGIQNTFKQHNALPLEDREKPLFVIDVATVKDSVRDFMASMPSTANIDVVHFGAVKACAAKPVTDVYDQLRCGFDCASKGEVKPLIDRGVNPARISLGNCNLPTNELEWGIEVGVQYFAVDSTSQVHRMLEAASRVAKRKGCDLAAILAEIKPFCRLVCSGKGSDKPFSAKFGVDPEMAFTIIEEAQAHGLTFIGLSGHPGTQNLSTDAFVQFAQLFRGVFDRVKAELGITMTLANIGGGWAGISTKTAPSFVTYNKPTIETFSSVFADWPVKLIMMTEPGRAFISKAGWLQTHVINVSKHTAGASVSRVFLSVGNLHGLNEANKISFEWHTSAPSEKTKPCVLYGASCDSSDIILGKDADGKEKTVDLPDVLAPDHLVWVYGPAAYGPDYSTSFNGVPPPKVVYINSKEGITY</sequence>
<dbReference type="AlphaFoldDB" id="A0A8H5E8X4"/>
<dbReference type="GO" id="GO:0033387">
    <property type="term" value="P:putrescine biosynthetic process from arginine, via ornithine"/>
    <property type="evidence" value="ECO:0007669"/>
    <property type="project" value="TreeGrafter"/>
</dbReference>
<evidence type="ECO:0000313" key="8">
    <source>
        <dbReference type="EMBL" id="KAF5251031.1"/>
    </source>
</evidence>
<evidence type="ECO:0000256" key="1">
    <source>
        <dbReference type="ARBA" id="ARBA00001933"/>
    </source>
</evidence>
<dbReference type="Gene3D" id="2.40.37.10">
    <property type="entry name" value="Lyase, Ornithine Decarboxylase, Chain A, domain 1"/>
    <property type="match status" value="1"/>
</dbReference>
<gene>
    <name evidence="8" type="ORF">FANTH_3792</name>
</gene>
<evidence type="ECO:0000313" key="9">
    <source>
        <dbReference type="Proteomes" id="UP000573603"/>
    </source>
</evidence>
<feature type="modified residue" description="N6-(pyridoxal phosphate)lysine" evidence="6">
    <location>
        <position position="179"/>
    </location>
</feature>
<accession>A0A8H5E8X4</accession>
<dbReference type="SUPFAM" id="SSF51419">
    <property type="entry name" value="PLP-binding barrel"/>
    <property type="match status" value="1"/>
</dbReference>
<comment type="cofactor">
    <cofactor evidence="1 6">
        <name>pyridoxal 5'-phosphate</name>
        <dbReference type="ChEBI" id="CHEBI:597326"/>
    </cofactor>
</comment>
<protein>
    <recommendedName>
        <fullName evidence="7">Orn/DAP/Arg decarboxylase 2 N-terminal domain-containing protein</fullName>
    </recommendedName>
</protein>
<dbReference type="GO" id="GO:0004586">
    <property type="term" value="F:ornithine decarboxylase activity"/>
    <property type="evidence" value="ECO:0007669"/>
    <property type="project" value="TreeGrafter"/>
</dbReference>
<dbReference type="InterPro" id="IPR002433">
    <property type="entry name" value="Orn_de-COase"/>
</dbReference>
<feature type="active site" description="Proton donor" evidence="6">
    <location>
        <position position="472"/>
    </location>
</feature>
<keyword evidence="5" id="KW-0456">Lyase</keyword>
<dbReference type="Proteomes" id="UP000573603">
    <property type="component" value="Unassembled WGS sequence"/>
</dbReference>
<comment type="caution">
    <text evidence="8">The sequence shown here is derived from an EMBL/GenBank/DDBJ whole genome shotgun (WGS) entry which is preliminary data.</text>
</comment>
<evidence type="ECO:0000256" key="4">
    <source>
        <dbReference type="ARBA" id="ARBA00022898"/>
    </source>
</evidence>
<proteinExistence type="inferred from homology"/>
<comment type="similarity">
    <text evidence="2">Belongs to the Orn/Lys/Arg decarboxylase class-II family.</text>
</comment>
<dbReference type="EMBL" id="JABEVY010000077">
    <property type="protein sequence ID" value="KAF5251031.1"/>
    <property type="molecule type" value="Genomic_DNA"/>
</dbReference>
<evidence type="ECO:0000256" key="5">
    <source>
        <dbReference type="ARBA" id="ARBA00023239"/>
    </source>
</evidence>
<dbReference type="InterPro" id="IPR022644">
    <property type="entry name" value="De-COase2_N"/>
</dbReference>
<evidence type="ECO:0000259" key="7">
    <source>
        <dbReference type="Pfam" id="PF02784"/>
    </source>
</evidence>
<reference evidence="8 9" key="1">
    <citation type="journal article" date="2020" name="BMC Genomics">
        <title>Correction to: Identification and distribution of gene clusters required for synthesis of sphingolipid metabolism inhibitors in diverse species of the filamentous fungus Fusarium.</title>
        <authorList>
            <person name="Kim H.S."/>
            <person name="Lohmar J.M."/>
            <person name="Busman M."/>
            <person name="Brown D.W."/>
            <person name="Naumann T.A."/>
            <person name="Divon H.H."/>
            <person name="Lysoe E."/>
            <person name="Uhlig S."/>
            <person name="Proctor R.H."/>
        </authorList>
    </citation>
    <scope>NUCLEOTIDE SEQUENCE [LARGE SCALE GENOMIC DNA]</scope>
    <source>
        <strain evidence="8 9">NRRL 25214</strain>
    </source>
</reference>
<dbReference type="Gene3D" id="3.20.20.10">
    <property type="entry name" value="Alanine racemase"/>
    <property type="match status" value="1"/>
</dbReference>
<dbReference type="InterPro" id="IPR029066">
    <property type="entry name" value="PLP-binding_barrel"/>
</dbReference>
<dbReference type="SUPFAM" id="SSF50621">
    <property type="entry name" value="Alanine racemase C-terminal domain-like"/>
    <property type="match status" value="1"/>
</dbReference>
<dbReference type="PANTHER" id="PTHR11482">
    <property type="entry name" value="ARGININE/DIAMINOPIMELATE/ORNITHINE DECARBOXYLASE"/>
    <property type="match status" value="1"/>
</dbReference>
<dbReference type="PRINTS" id="PR01179">
    <property type="entry name" value="ODADCRBXLASE"/>
</dbReference>
<evidence type="ECO:0000256" key="2">
    <source>
        <dbReference type="ARBA" id="ARBA00008872"/>
    </source>
</evidence>
<keyword evidence="9" id="KW-1185">Reference proteome</keyword>
<evidence type="ECO:0000256" key="3">
    <source>
        <dbReference type="ARBA" id="ARBA00022793"/>
    </source>
</evidence>
<evidence type="ECO:0000256" key="6">
    <source>
        <dbReference type="PIRSR" id="PIRSR600183-50"/>
    </source>
</evidence>
<keyword evidence="4 6" id="KW-0663">Pyridoxal phosphate</keyword>
<keyword evidence="3" id="KW-0210">Decarboxylase</keyword>
<organism evidence="8 9">
    <name type="scientific">Fusarium anthophilum</name>
    <dbReference type="NCBI Taxonomy" id="48485"/>
    <lineage>
        <taxon>Eukaryota</taxon>
        <taxon>Fungi</taxon>
        <taxon>Dikarya</taxon>
        <taxon>Ascomycota</taxon>
        <taxon>Pezizomycotina</taxon>
        <taxon>Sordariomycetes</taxon>
        <taxon>Hypocreomycetidae</taxon>
        <taxon>Hypocreales</taxon>
        <taxon>Nectriaceae</taxon>
        <taxon>Fusarium</taxon>
        <taxon>Fusarium fujikuroi species complex</taxon>
    </lineage>
</organism>
<dbReference type="Pfam" id="PF02784">
    <property type="entry name" value="Orn_Arg_deC_N"/>
    <property type="match status" value="1"/>
</dbReference>
<feature type="domain" description="Orn/DAP/Arg decarboxylase 2 N-terminal" evidence="7">
    <location>
        <begin position="154"/>
        <end position="408"/>
    </location>
</feature>
<name>A0A8H5E8X4_9HYPO</name>